<protein>
    <submittedName>
        <fullName evidence="2">Uncharacterized protein</fullName>
    </submittedName>
</protein>
<gene>
    <name evidence="2" type="ORF">S01H1_17133</name>
</gene>
<organism evidence="2">
    <name type="scientific">marine sediment metagenome</name>
    <dbReference type="NCBI Taxonomy" id="412755"/>
    <lineage>
        <taxon>unclassified sequences</taxon>
        <taxon>metagenomes</taxon>
        <taxon>ecological metagenomes</taxon>
    </lineage>
</organism>
<dbReference type="Pfam" id="PF13432">
    <property type="entry name" value="TPR_16"/>
    <property type="match status" value="1"/>
</dbReference>
<evidence type="ECO:0000256" key="1">
    <source>
        <dbReference type="SAM" id="Phobius"/>
    </source>
</evidence>
<feature type="transmembrane region" description="Helical" evidence="1">
    <location>
        <begin position="204"/>
        <end position="219"/>
    </location>
</feature>
<dbReference type="Gene3D" id="1.25.40.10">
    <property type="entry name" value="Tetratricopeptide repeat domain"/>
    <property type="match status" value="1"/>
</dbReference>
<feature type="non-terminal residue" evidence="2">
    <location>
        <position position="220"/>
    </location>
</feature>
<name>X0S085_9ZZZZ</name>
<feature type="transmembrane region" description="Helical" evidence="1">
    <location>
        <begin position="54"/>
        <end position="70"/>
    </location>
</feature>
<comment type="caution">
    <text evidence="2">The sequence shown here is derived from an EMBL/GenBank/DDBJ whole genome shotgun (WGS) entry which is preliminary data.</text>
</comment>
<dbReference type="PROSITE" id="PS50293">
    <property type="entry name" value="TPR_REGION"/>
    <property type="match status" value="1"/>
</dbReference>
<dbReference type="InterPro" id="IPR019734">
    <property type="entry name" value="TPR_rpt"/>
</dbReference>
<accession>X0S085</accession>
<dbReference type="PROSITE" id="PS50005">
    <property type="entry name" value="TPR"/>
    <property type="match status" value="2"/>
</dbReference>
<evidence type="ECO:0000313" key="2">
    <source>
        <dbReference type="EMBL" id="GAF69397.1"/>
    </source>
</evidence>
<dbReference type="EMBL" id="BARS01009065">
    <property type="protein sequence ID" value="GAF69397.1"/>
    <property type="molecule type" value="Genomic_DNA"/>
</dbReference>
<keyword evidence="1" id="KW-0812">Transmembrane</keyword>
<keyword evidence="1" id="KW-1133">Transmembrane helix</keyword>
<feature type="transmembrane region" description="Helical" evidence="1">
    <location>
        <begin position="179"/>
        <end position="199"/>
    </location>
</feature>
<sequence length="220" mass="24774">MLGLYCSGRIYPTIVVTDLGLSLSKASFATTEIDGSQPWLATTIGATTDTMKKIIFLLLLLFLSTVTFAGEDIDSLFQQGNDFYKKGNYSQAIASYRKILDSGVKNAKVFYNLGNAYFKNNEIGRAVLSYKRAYRLSPKDSDIKFNLEYVLSFVSEEAKKTPIEKLLENLYNLLTLNELTIVIFLIYTALFISLSVYIFTRKRVLFWANITLGIILILSG</sequence>
<dbReference type="AlphaFoldDB" id="X0S085"/>
<dbReference type="SUPFAM" id="SSF48452">
    <property type="entry name" value="TPR-like"/>
    <property type="match status" value="1"/>
</dbReference>
<proteinExistence type="predicted"/>
<keyword evidence="1" id="KW-0472">Membrane</keyword>
<dbReference type="InterPro" id="IPR011990">
    <property type="entry name" value="TPR-like_helical_dom_sf"/>
</dbReference>
<reference evidence="2" key="1">
    <citation type="journal article" date="2014" name="Front. Microbiol.">
        <title>High frequency of phylogenetically diverse reductive dehalogenase-homologous genes in deep subseafloor sedimentary metagenomes.</title>
        <authorList>
            <person name="Kawai M."/>
            <person name="Futagami T."/>
            <person name="Toyoda A."/>
            <person name="Takaki Y."/>
            <person name="Nishi S."/>
            <person name="Hori S."/>
            <person name="Arai W."/>
            <person name="Tsubouchi T."/>
            <person name="Morono Y."/>
            <person name="Uchiyama I."/>
            <person name="Ito T."/>
            <person name="Fujiyama A."/>
            <person name="Inagaki F."/>
            <person name="Takami H."/>
        </authorList>
    </citation>
    <scope>NUCLEOTIDE SEQUENCE</scope>
    <source>
        <strain evidence="2">Expedition CK06-06</strain>
    </source>
</reference>
<dbReference type="SMART" id="SM00028">
    <property type="entry name" value="TPR"/>
    <property type="match status" value="2"/>
</dbReference>